<name>A0A4V2V3C6_9HYPH</name>
<organism evidence="6 7">
    <name type="scientific">Martelella mediterranea</name>
    <dbReference type="NCBI Taxonomy" id="293089"/>
    <lineage>
        <taxon>Bacteria</taxon>
        <taxon>Pseudomonadati</taxon>
        <taxon>Pseudomonadota</taxon>
        <taxon>Alphaproteobacteria</taxon>
        <taxon>Hyphomicrobiales</taxon>
        <taxon>Aurantimonadaceae</taxon>
        <taxon>Martelella</taxon>
    </lineage>
</organism>
<evidence type="ECO:0000259" key="5">
    <source>
        <dbReference type="Pfam" id="PF01464"/>
    </source>
</evidence>
<dbReference type="GO" id="GO:0004553">
    <property type="term" value="F:hydrolase activity, hydrolyzing O-glycosyl compounds"/>
    <property type="evidence" value="ECO:0007669"/>
    <property type="project" value="InterPro"/>
</dbReference>
<evidence type="ECO:0000256" key="1">
    <source>
        <dbReference type="ARBA" id="ARBA00007734"/>
    </source>
</evidence>
<keyword evidence="7" id="KW-1185">Reference proteome</keyword>
<dbReference type="GO" id="GO:0008933">
    <property type="term" value="F:peptidoglycan lytic transglycosylase activity"/>
    <property type="evidence" value="ECO:0007669"/>
    <property type="project" value="InterPro"/>
</dbReference>
<evidence type="ECO:0000256" key="2">
    <source>
        <dbReference type="ARBA" id="ARBA00009387"/>
    </source>
</evidence>
<dbReference type="Pfam" id="PF01464">
    <property type="entry name" value="SLT"/>
    <property type="match status" value="1"/>
</dbReference>
<comment type="similarity">
    <text evidence="2">Belongs to the virb1 family.</text>
</comment>
<dbReference type="Gene3D" id="1.25.20.10">
    <property type="entry name" value="Bacterial muramidases"/>
    <property type="match status" value="1"/>
</dbReference>
<sequence length="700" mass="76587">MPHNCVSALEGNFMKKTLCMLSLAASVSATGIVSAAQEYPSVGPIPYARPGGLAAQPSFEVTGAISKPVANPASSTILKQGLDALSDGDATTALRARDRLPMNSLDHQILSWAIAVSGEDGVPSSEIAEAQQELRGWPGLSSLRDNSERALARENPAPSAVIAAFGNSLPETSDGTILLARSYLATGQKQKAHDIITRSWTGWALDTDSENKILREFGSILTQEDHKERMVYLLYRDRATQAKRFSELGNAQSFYNAWAAVIRRQSDAGALINRVHHSWHSDPGFLYIQIRNARQTDQYDTAASLLKKMPRNQAALVNPDQWWDESRIVARHFYEHGQPRKAYDLVAAAMPDGRLDKLDAQFHAGWMALRGLNNGRLAAPHFAEIVATSPTPISSARSYYWQGRAADAGGPGNARDFYRRAAQYPTTFYGQLALYKLGQTQFDVDYPSPTAADRANFNKIPAVQAIDRLQEVGHGWRGDALYRALAYQLNSPGELAILAYQAETERSHHLALQIGKIAYGRGLDVAALAFPTGVIPANANISGSGKALAYAIARQESAFNPGAVSPANARGLLQLLPTTAKRVASRNGLAYSSSRLTSDPGYNATLGAHYLGEQIDRFGGSYILTFIAYNAGPARVPQWIERFGDPRGKDLDFVIDWVESIPYPETRNYVQRIMENYEIYKARLGEPTDIGRDLVYGRNG</sequence>
<dbReference type="SUPFAM" id="SSF53955">
    <property type="entry name" value="Lysozyme-like"/>
    <property type="match status" value="1"/>
</dbReference>
<dbReference type="CDD" id="cd13401">
    <property type="entry name" value="Slt70-like"/>
    <property type="match status" value="1"/>
</dbReference>
<dbReference type="InterPro" id="IPR000189">
    <property type="entry name" value="Transglyc_AS"/>
</dbReference>
<feature type="domain" description="Transglycosylase SLT" evidence="5">
    <location>
        <begin position="538"/>
        <end position="646"/>
    </location>
</feature>
<comment type="caution">
    <text evidence="6">The sequence shown here is derived from an EMBL/GenBank/DDBJ whole genome shotgun (WGS) entry which is preliminary data.</text>
</comment>
<dbReference type="GO" id="GO:0016020">
    <property type="term" value="C:membrane"/>
    <property type="evidence" value="ECO:0007669"/>
    <property type="project" value="InterPro"/>
</dbReference>
<proteinExistence type="inferred from homology"/>
<evidence type="ECO:0000256" key="4">
    <source>
        <dbReference type="SAM" id="SignalP"/>
    </source>
</evidence>
<feature type="chain" id="PRO_5020514131" evidence="4">
    <location>
        <begin position="36"/>
        <end position="700"/>
    </location>
</feature>
<dbReference type="PANTHER" id="PTHR37423">
    <property type="entry name" value="SOLUBLE LYTIC MUREIN TRANSGLYCOSYLASE-RELATED"/>
    <property type="match status" value="1"/>
</dbReference>
<dbReference type="Gene3D" id="1.10.530.10">
    <property type="match status" value="1"/>
</dbReference>
<dbReference type="SUPFAM" id="SSF48435">
    <property type="entry name" value="Bacterial muramidases"/>
    <property type="match status" value="1"/>
</dbReference>
<dbReference type="EMBL" id="SMAR01000042">
    <property type="protein sequence ID" value="TCT31470.1"/>
    <property type="molecule type" value="Genomic_DNA"/>
</dbReference>
<feature type="signal peptide" evidence="4">
    <location>
        <begin position="1"/>
        <end position="35"/>
    </location>
</feature>
<dbReference type="InterPro" id="IPR008939">
    <property type="entry name" value="Lytic_TGlycosylase_superhlx_U"/>
</dbReference>
<dbReference type="PANTHER" id="PTHR37423:SF2">
    <property type="entry name" value="MEMBRANE-BOUND LYTIC MUREIN TRANSGLYCOSYLASE C"/>
    <property type="match status" value="1"/>
</dbReference>
<evidence type="ECO:0000313" key="7">
    <source>
        <dbReference type="Proteomes" id="UP000295097"/>
    </source>
</evidence>
<evidence type="ECO:0000256" key="3">
    <source>
        <dbReference type="ARBA" id="ARBA00022729"/>
    </source>
</evidence>
<dbReference type="InterPro" id="IPR023346">
    <property type="entry name" value="Lysozyme-like_dom_sf"/>
</dbReference>
<accession>A0A4V2V3C6</accession>
<evidence type="ECO:0000313" key="6">
    <source>
        <dbReference type="EMBL" id="TCT31470.1"/>
    </source>
</evidence>
<comment type="similarity">
    <text evidence="1">Belongs to the transglycosylase Slt family.</text>
</comment>
<dbReference type="AlphaFoldDB" id="A0A4V2V3C6"/>
<dbReference type="GO" id="GO:0000270">
    <property type="term" value="P:peptidoglycan metabolic process"/>
    <property type="evidence" value="ECO:0007669"/>
    <property type="project" value="InterPro"/>
</dbReference>
<keyword evidence="3 4" id="KW-0732">Signal</keyword>
<protein>
    <submittedName>
        <fullName evidence="6">Soluble lytic murein transglycosylase</fullName>
    </submittedName>
</protein>
<dbReference type="Proteomes" id="UP000295097">
    <property type="component" value="Unassembled WGS sequence"/>
</dbReference>
<dbReference type="GO" id="GO:0042597">
    <property type="term" value="C:periplasmic space"/>
    <property type="evidence" value="ECO:0007669"/>
    <property type="project" value="InterPro"/>
</dbReference>
<dbReference type="InterPro" id="IPR008258">
    <property type="entry name" value="Transglycosylase_SLT_dom_1"/>
</dbReference>
<reference evidence="6 7" key="1">
    <citation type="submission" date="2019-03" db="EMBL/GenBank/DDBJ databases">
        <title>Freshwater and sediment microbial communities from various areas in North America, analyzing microbe dynamics in response to fracking.</title>
        <authorList>
            <person name="Lamendella R."/>
        </authorList>
    </citation>
    <scope>NUCLEOTIDE SEQUENCE [LARGE SCALE GENOMIC DNA]</scope>
    <source>
        <strain evidence="6 7">175.2</strain>
    </source>
</reference>
<gene>
    <name evidence="6" type="ORF">EDC90_104225</name>
</gene>
<dbReference type="PROSITE" id="PS00922">
    <property type="entry name" value="TRANSGLYCOSYLASE"/>
    <property type="match status" value="1"/>
</dbReference>